<name>A0ABU1MSL0_9SPHN</name>
<dbReference type="Gene3D" id="3.40.50.720">
    <property type="entry name" value="NAD(P)-binding Rossmann-like Domain"/>
    <property type="match status" value="1"/>
</dbReference>
<dbReference type="SUPFAM" id="SSF51735">
    <property type="entry name" value="NAD(P)-binding Rossmann-fold domains"/>
    <property type="match status" value="1"/>
</dbReference>
<comment type="similarity">
    <text evidence="1">Belongs to the short-chain dehydrogenases/reductases (SDR) family.</text>
</comment>
<dbReference type="Proteomes" id="UP001184150">
    <property type="component" value="Unassembled WGS sequence"/>
</dbReference>
<evidence type="ECO:0000313" key="3">
    <source>
        <dbReference type="EMBL" id="MDR6513244.1"/>
    </source>
</evidence>
<organism evidence="3 4">
    <name type="scientific">Novosphingobium capsulatum</name>
    <dbReference type="NCBI Taxonomy" id="13688"/>
    <lineage>
        <taxon>Bacteria</taxon>
        <taxon>Pseudomonadati</taxon>
        <taxon>Pseudomonadota</taxon>
        <taxon>Alphaproteobacteria</taxon>
        <taxon>Sphingomonadales</taxon>
        <taxon>Sphingomonadaceae</taxon>
        <taxon>Novosphingobium</taxon>
    </lineage>
</organism>
<dbReference type="EMBL" id="JAVDRD010000017">
    <property type="protein sequence ID" value="MDR6513244.1"/>
    <property type="molecule type" value="Genomic_DNA"/>
</dbReference>
<accession>A0ABU1MSL0</accession>
<evidence type="ECO:0000313" key="4">
    <source>
        <dbReference type="Proteomes" id="UP001184150"/>
    </source>
</evidence>
<dbReference type="InterPro" id="IPR036291">
    <property type="entry name" value="NAD(P)-bd_dom_sf"/>
</dbReference>
<dbReference type="PANTHER" id="PTHR24321:SF14">
    <property type="entry name" value="SHORT-CHAIN TYPE DEHYDROGENASE_REDUCTASE BLR2146-RELATED"/>
    <property type="match status" value="1"/>
</dbReference>
<dbReference type="PRINTS" id="PR00081">
    <property type="entry name" value="GDHRDH"/>
</dbReference>
<sequence>MTADAIAMDGKVAIITGGAGGIGEATARLLTARGARVALADIAVARATALAAQLPGAIAVPLDLADEASIQAMVGQVVAHFGRLDVLHNNAALLGPEVARNDGDVERMDTDLWDRTYAVNVRGTMMACRAALPALRESRGCIVNTVSNLALQGHLIQAAYSSSKAAVIQLTRAIAASHGRAGVRCNAVAPGMTMTPALREAFPPALRQLVEDETLRDRLGEPEDIAEAVAFLASDAARNITGQVLVCDGGSASHVPGLAGFRAFLGEEPA</sequence>
<reference evidence="3 4" key="1">
    <citation type="submission" date="2023-07" db="EMBL/GenBank/DDBJ databases">
        <title>Sorghum-associated microbial communities from plants grown in Nebraska, USA.</title>
        <authorList>
            <person name="Schachtman D."/>
        </authorList>
    </citation>
    <scope>NUCLEOTIDE SEQUENCE [LARGE SCALE GENOMIC DNA]</scope>
    <source>
        <strain evidence="3 4">DS1027</strain>
    </source>
</reference>
<dbReference type="CDD" id="cd05233">
    <property type="entry name" value="SDR_c"/>
    <property type="match status" value="1"/>
</dbReference>
<dbReference type="PROSITE" id="PS00061">
    <property type="entry name" value="ADH_SHORT"/>
    <property type="match status" value="1"/>
</dbReference>
<dbReference type="RefSeq" id="WP_309806545.1">
    <property type="nucleotide sequence ID" value="NZ_JAVDRD010000017.1"/>
</dbReference>
<dbReference type="PRINTS" id="PR00080">
    <property type="entry name" value="SDRFAMILY"/>
</dbReference>
<protein>
    <submittedName>
        <fullName evidence="3">NAD(P)-dependent dehydrogenase (Short-subunit alcohol dehydrogenase family)</fullName>
    </submittedName>
</protein>
<comment type="caution">
    <text evidence="3">The sequence shown here is derived from an EMBL/GenBank/DDBJ whole genome shotgun (WGS) entry which is preliminary data.</text>
</comment>
<evidence type="ECO:0000256" key="1">
    <source>
        <dbReference type="ARBA" id="ARBA00006484"/>
    </source>
</evidence>
<proteinExistence type="inferred from homology"/>
<dbReference type="InterPro" id="IPR002347">
    <property type="entry name" value="SDR_fam"/>
</dbReference>
<keyword evidence="2" id="KW-0560">Oxidoreductase</keyword>
<keyword evidence="4" id="KW-1185">Reference proteome</keyword>
<dbReference type="InterPro" id="IPR020904">
    <property type="entry name" value="Sc_DH/Rdtase_CS"/>
</dbReference>
<dbReference type="PANTHER" id="PTHR24321">
    <property type="entry name" value="DEHYDROGENASES, SHORT CHAIN"/>
    <property type="match status" value="1"/>
</dbReference>
<dbReference type="Pfam" id="PF13561">
    <property type="entry name" value="adh_short_C2"/>
    <property type="match status" value="1"/>
</dbReference>
<gene>
    <name evidence="3" type="ORF">J2792_004137</name>
</gene>
<evidence type="ECO:0000256" key="2">
    <source>
        <dbReference type="ARBA" id="ARBA00023002"/>
    </source>
</evidence>